<organism evidence="7 8">
    <name type="scientific">Pacificibacter marinus</name>
    <dbReference type="NCBI Taxonomy" id="658057"/>
    <lineage>
        <taxon>Bacteria</taxon>
        <taxon>Pseudomonadati</taxon>
        <taxon>Pseudomonadota</taxon>
        <taxon>Alphaproteobacteria</taxon>
        <taxon>Rhodobacterales</taxon>
        <taxon>Roseobacteraceae</taxon>
        <taxon>Pacificibacter</taxon>
    </lineage>
</organism>
<dbReference type="InterPro" id="IPR004839">
    <property type="entry name" value="Aminotransferase_I/II_large"/>
</dbReference>
<evidence type="ECO:0000256" key="4">
    <source>
        <dbReference type="ARBA" id="ARBA00023125"/>
    </source>
</evidence>
<evidence type="ECO:0000256" key="3">
    <source>
        <dbReference type="ARBA" id="ARBA00023015"/>
    </source>
</evidence>
<proteinExistence type="inferred from homology"/>
<dbReference type="CDD" id="cd00609">
    <property type="entry name" value="AAT_like"/>
    <property type="match status" value="1"/>
</dbReference>
<evidence type="ECO:0000256" key="2">
    <source>
        <dbReference type="ARBA" id="ARBA00022898"/>
    </source>
</evidence>
<dbReference type="InterPro" id="IPR036388">
    <property type="entry name" value="WH-like_DNA-bd_sf"/>
</dbReference>
<reference evidence="7 8" key="1">
    <citation type="submission" date="2017-03" db="EMBL/GenBank/DDBJ databases">
        <authorList>
            <person name="Afonso C.L."/>
            <person name="Miller P.J."/>
            <person name="Scott M.A."/>
            <person name="Spackman E."/>
            <person name="Goraichik I."/>
            <person name="Dimitrov K.M."/>
            <person name="Suarez D.L."/>
            <person name="Swayne D.E."/>
        </authorList>
    </citation>
    <scope>NUCLEOTIDE SEQUENCE [LARGE SCALE GENOMIC DNA]</scope>
    <source>
        <strain evidence="7 8">CECT 7971</strain>
    </source>
</reference>
<dbReference type="GO" id="GO:0003677">
    <property type="term" value="F:DNA binding"/>
    <property type="evidence" value="ECO:0007669"/>
    <property type="project" value="UniProtKB-KW"/>
</dbReference>
<dbReference type="InterPro" id="IPR015424">
    <property type="entry name" value="PyrdxlP-dep_Trfase"/>
</dbReference>
<gene>
    <name evidence="7" type="primary">yjiR</name>
    <name evidence="7" type="ORF">PAM7971_00824</name>
</gene>
<dbReference type="STRING" id="658057.SAMN04488032_102262"/>
<keyword evidence="8" id="KW-1185">Reference proteome</keyword>
<dbReference type="SMART" id="SM00345">
    <property type="entry name" value="HTH_GNTR"/>
    <property type="match status" value="1"/>
</dbReference>
<evidence type="ECO:0000313" key="8">
    <source>
        <dbReference type="Proteomes" id="UP000193307"/>
    </source>
</evidence>
<dbReference type="Proteomes" id="UP000193307">
    <property type="component" value="Unassembled WGS sequence"/>
</dbReference>
<dbReference type="EMBL" id="FWFW01000002">
    <property type="protein sequence ID" value="SLN24653.1"/>
    <property type="molecule type" value="Genomic_DNA"/>
</dbReference>
<comment type="similarity">
    <text evidence="1">In the C-terminal section; belongs to the class-I pyridoxal-phosphate-dependent aminotransferase family.</text>
</comment>
<evidence type="ECO:0000259" key="6">
    <source>
        <dbReference type="PROSITE" id="PS50949"/>
    </source>
</evidence>
<dbReference type="Pfam" id="PF00155">
    <property type="entry name" value="Aminotran_1_2"/>
    <property type="match status" value="1"/>
</dbReference>
<dbReference type="CDD" id="cd07377">
    <property type="entry name" value="WHTH_GntR"/>
    <property type="match status" value="1"/>
</dbReference>
<dbReference type="Gene3D" id="3.40.640.10">
    <property type="entry name" value="Type I PLP-dependent aspartate aminotransferase-like (Major domain)"/>
    <property type="match status" value="1"/>
</dbReference>
<dbReference type="SUPFAM" id="SSF46785">
    <property type="entry name" value="Winged helix' DNA-binding domain"/>
    <property type="match status" value="1"/>
</dbReference>
<dbReference type="RefSeq" id="WP_085847724.1">
    <property type="nucleotide sequence ID" value="NZ_FNZV01000002.1"/>
</dbReference>
<evidence type="ECO:0000256" key="5">
    <source>
        <dbReference type="ARBA" id="ARBA00023163"/>
    </source>
</evidence>
<keyword evidence="5" id="KW-0804">Transcription</keyword>
<dbReference type="PANTHER" id="PTHR46577">
    <property type="entry name" value="HTH-TYPE TRANSCRIPTIONAL REGULATORY PROTEIN GABR"/>
    <property type="match status" value="1"/>
</dbReference>
<protein>
    <submittedName>
        <fullName evidence="7">Putative HTH-type transcriptional regulator YjiR</fullName>
    </submittedName>
</protein>
<dbReference type="Gene3D" id="3.90.1150.10">
    <property type="entry name" value="Aspartate Aminotransferase, domain 1"/>
    <property type="match status" value="1"/>
</dbReference>
<dbReference type="Pfam" id="PF00392">
    <property type="entry name" value="GntR"/>
    <property type="match status" value="1"/>
</dbReference>
<dbReference type="InterPro" id="IPR000524">
    <property type="entry name" value="Tscrpt_reg_HTH_GntR"/>
</dbReference>
<keyword evidence="4" id="KW-0238">DNA-binding</keyword>
<dbReference type="PANTHER" id="PTHR46577:SF1">
    <property type="entry name" value="HTH-TYPE TRANSCRIPTIONAL REGULATORY PROTEIN GABR"/>
    <property type="match status" value="1"/>
</dbReference>
<dbReference type="InterPro" id="IPR015421">
    <property type="entry name" value="PyrdxlP-dep_Trfase_major"/>
</dbReference>
<keyword evidence="2" id="KW-0663">Pyridoxal phosphate</keyword>
<evidence type="ECO:0000256" key="1">
    <source>
        <dbReference type="ARBA" id="ARBA00005384"/>
    </source>
</evidence>
<dbReference type="InterPro" id="IPR051446">
    <property type="entry name" value="HTH_trans_reg/aminotransferase"/>
</dbReference>
<keyword evidence="3" id="KW-0805">Transcription regulation</keyword>
<sequence>MYNWLPDKSTLKRPRYRSLMEVIENAIEDGALQPGERLPTHRELSYQLGLSVQTVSRAYSRLVEAGHVVGEVGRGSFVRGIANDNALPFPAVRAGTQVLDLALIKPIVGDLQKDALRTALRRIAQDLPYEVLSSFRASTIANRHVPIVDHWLMRCGVSRHGRDVIPTNGNTSAMTVALMSVAHSGDLIVTESMGHHTLPALCRSLGMRLRGIEMDDEGILPDALEEICKNEAVKALFIVPRAGPLSCVMGRERRSEIVRVARKYDIAILENDAWGPLSAEATLPPLAALAPERCYYFTSLTKCLMPGLRVGFLAVPQAMASTVRERHMVTNWMVTPLMYEIATQWISDGTADALCDWQRVALRERGDIAQDVLSPNGVRVTRAGLQAWLPCADIGSEARLVERSRDAGILVAPGSTFSIGPLASKPGIRIALGVEDTTVLREALHVVRKIDAENRER</sequence>
<dbReference type="Gene3D" id="1.10.10.10">
    <property type="entry name" value="Winged helix-like DNA-binding domain superfamily/Winged helix DNA-binding domain"/>
    <property type="match status" value="1"/>
</dbReference>
<dbReference type="InterPro" id="IPR015422">
    <property type="entry name" value="PyrdxlP-dep_Trfase_small"/>
</dbReference>
<dbReference type="SUPFAM" id="SSF53383">
    <property type="entry name" value="PLP-dependent transferases"/>
    <property type="match status" value="1"/>
</dbReference>
<dbReference type="InterPro" id="IPR036390">
    <property type="entry name" value="WH_DNA-bd_sf"/>
</dbReference>
<dbReference type="AlphaFoldDB" id="A0A1Y5RSU6"/>
<feature type="domain" description="HTH gntR-type" evidence="6">
    <location>
        <begin position="13"/>
        <end position="81"/>
    </location>
</feature>
<dbReference type="GO" id="GO:0003700">
    <property type="term" value="F:DNA-binding transcription factor activity"/>
    <property type="evidence" value="ECO:0007669"/>
    <property type="project" value="InterPro"/>
</dbReference>
<evidence type="ECO:0000313" key="7">
    <source>
        <dbReference type="EMBL" id="SLN24653.1"/>
    </source>
</evidence>
<dbReference type="OrthoDB" id="9794015at2"/>
<dbReference type="PROSITE" id="PS50949">
    <property type="entry name" value="HTH_GNTR"/>
    <property type="match status" value="1"/>
</dbReference>
<accession>A0A1Y5RSU6</accession>
<name>A0A1Y5RSU6_9RHOB</name>
<dbReference type="GO" id="GO:0030170">
    <property type="term" value="F:pyridoxal phosphate binding"/>
    <property type="evidence" value="ECO:0007669"/>
    <property type="project" value="InterPro"/>
</dbReference>